<evidence type="ECO:0000313" key="1">
    <source>
        <dbReference type="EMBL" id="GFR20330.1"/>
    </source>
</evidence>
<dbReference type="EMBL" id="BMAO01037811">
    <property type="protein sequence ID" value="GFR20330.1"/>
    <property type="molecule type" value="Genomic_DNA"/>
</dbReference>
<organism evidence="1 2">
    <name type="scientific">Trichonephila clavata</name>
    <name type="common">Joro spider</name>
    <name type="synonym">Nephila clavata</name>
    <dbReference type="NCBI Taxonomy" id="2740835"/>
    <lineage>
        <taxon>Eukaryota</taxon>
        <taxon>Metazoa</taxon>
        <taxon>Ecdysozoa</taxon>
        <taxon>Arthropoda</taxon>
        <taxon>Chelicerata</taxon>
        <taxon>Arachnida</taxon>
        <taxon>Araneae</taxon>
        <taxon>Araneomorphae</taxon>
        <taxon>Entelegynae</taxon>
        <taxon>Araneoidea</taxon>
        <taxon>Nephilidae</taxon>
        <taxon>Trichonephila</taxon>
    </lineage>
</organism>
<protein>
    <submittedName>
        <fullName evidence="1">Uncharacterized protein</fullName>
    </submittedName>
</protein>
<name>A0A8X6HE26_TRICU</name>
<comment type="caution">
    <text evidence="1">The sequence shown here is derived from an EMBL/GenBank/DDBJ whole genome shotgun (WGS) entry which is preliminary data.</text>
</comment>
<sequence>MIFVFPGTSKSQDEAHLSEVEALKIKNSALLRDLEEVMESRDEKAKENAGMAAKLEHMDKELKHAKEALSGRLWADSVGGTRILSNYSLSFSWIDWNCYGLHIMWF</sequence>
<accession>A0A8X6HE26</accession>
<reference evidence="1" key="1">
    <citation type="submission" date="2020-07" db="EMBL/GenBank/DDBJ databases">
        <title>Multicomponent nature underlies the extraordinary mechanical properties of spider dragline silk.</title>
        <authorList>
            <person name="Kono N."/>
            <person name="Nakamura H."/>
            <person name="Mori M."/>
            <person name="Yoshida Y."/>
            <person name="Ohtoshi R."/>
            <person name="Malay A.D."/>
            <person name="Moran D.A.P."/>
            <person name="Tomita M."/>
            <person name="Numata K."/>
            <person name="Arakawa K."/>
        </authorList>
    </citation>
    <scope>NUCLEOTIDE SEQUENCE</scope>
</reference>
<evidence type="ECO:0000313" key="2">
    <source>
        <dbReference type="Proteomes" id="UP000887116"/>
    </source>
</evidence>
<keyword evidence="2" id="KW-1185">Reference proteome</keyword>
<proteinExistence type="predicted"/>
<gene>
    <name evidence="1" type="primary">X975_01315</name>
    <name evidence="1" type="ORF">TNCT_217821</name>
</gene>
<dbReference type="Proteomes" id="UP000887116">
    <property type="component" value="Unassembled WGS sequence"/>
</dbReference>
<dbReference type="AlphaFoldDB" id="A0A8X6HE26"/>